<evidence type="ECO:0000256" key="3">
    <source>
        <dbReference type="SAM" id="MobiDB-lite"/>
    </source>
</evidence>
<dbReference type="AlphaFoldDB" id="A0A6J8C0J5"/>
<dbReference type="PANTHER" id="PTHR30612:SF0">
    <property type="entry name" value="CHLOROPLAST PROTEIN-TRANSPORTING ATPASE"/>
    <property type="match status" value="1"/>
</dbReference>
<dbReference type="Pfam" id="PF07517">
    <property type="entry name" value="SecA_DEAD"/>
    <property type="match status" value="1"/>
</dbReference>
<evidence type="ECO:0000259" key="5">
    <source>
        <dbReference type="PROSITE" id="PS51196"/>
    </source>
</evidence>
<dbReference type="InterPro" id="IPR014018">
    <property type="entry name" value="SecA_motor_DEAD"/>
</dbReference>
<dbReference type="InterPro" id="IPR014001">
    <property type="entry name" value="Helicase_ATP-bd"/>
</dbReference>
<protein>
    <submittedName>
        <fullName evidence="6">Uncharacterized protein</fullName>
    </submittedName>
</protein>
<sequence length="909" mass="112398">MGNSQTCVDCNSDVPKQVKWLDNIGGDWGRRFYKWANNETWIKIGSDKYLCSPCLVKRQNQERQKQQNEERRQEEMVLELRRKELMRQEEKRIQDKKRLDEIKQQEMRREEERKKEERRQQERRKEEMRRKENERLQRMQIEEERRREEERQQEIRRQEERRQEEKRRQDKTHREEEKQQKIRREEERRKEERRKEEMRRKEEERQQRRRKDEEKRREEERQQEIRRQEARRQEEKRRQDINRREEERRREMRKEEARRKEERRQQEIRKEEMRQEEIRREELRRVEIKRKAVEQQKLQMEEDRRLMEEKQKEKRRQEEKSRQDKIRRQERRQELKREKERRQEEIRREEETRLEEERQQEARRQEKRRQEEKRIELQRETERQQNEMRKKEEEKLEETRREEERQQEERQKEERRQEERKIQEEIKRQEIREREEAERHIEEKRRREFEFQEEQRKIDEDRLSNWERREKGNIHLVEHSQTIKEFSPTRFFHYFKYNSNPKPEPRTGIEAQKDGSSVLQEMIEKGHITETESKTIGIVLLSVQDKIKNYKYNYHQITQLPDFQLVRRFCSERSCFTCTENEFADCIFEICLAVKLAKTYWPRNTQITSLCLLVKEIQNGILLEINTGEGKTCIIAMFSVFLASCQIPVDIVSSSPILAKRDYEEWKEFYKSLRLPVSCNLIPRKTEERLKCYSGKIVYGTVGSFASDLLRQTFLMENVRGERMCEAVIVDEVDCMLLDQGVHFTYLSHAVPGMHHIEPILFMIWKHIIKHEKIVSENSEHFFLGVLDSLQAVLSSYIDLNDICNETNIPPEIQWLYLFEKNNIFNDGFTNEVLQENNTEYKCVFTIDKLLECLKFVETICQIRFQPYIVLDDNSFREVPWKSISEKQKGKKNTSVGCWGRPFVCPTSI</sequence>
<dbReference type="SUPFAM" id="SSF52540">
    <property type="entry name" value="P-loop containing nucleoside triphosphate hydrolases"/>
    <property type="match status" value="1"/>
</dbReference>
<keyword evidence="1" id="KW-0813">Transport</keyword>
<keyword evidence="2" id="KW-0811">Translocation</keyword>
<evidence type="ECO:0000259" key="4">
    <source>
        <dbReference type="PROSITE" id="PS51192"/>
    </source>
</evidence>
<organism evidence="6 7">
    <name type="scientific">Mytilus coruscus</name>
    <name type="common">Sea mussel</name>
    <dbReference type="NCBI Taxonomy" id="42192"/>
    <lineage>
        <taxon>Eukaryota</taxon>
        <taxon>Metazoa</taxon>
        <taxon>Spiralia</taxon>
        <taxon>Lophotrochozoa</taxon>
        <taxon>Mollusca</taxon>
        <taxon>Bivalvia</taxon>
        <taxon>Autobranchia</taxon>
        <taxon>Pteriomorphia</taxon>
        <taxon>Mytilida</taxon>
        <taxon>Mytiloidea</taxon>
        <taxon>Mytilidae</taxon>
        <taxon>Mytilinae</taxon>
        <taxon>Mytilus</taxon>
    </lineage>
</organism>
<evidence type="ECO:0000313" key="7">
    <source>
        <dbReference type="Proteomes" id="UP000507470"/>
    </source>
</evidence>
<accession>A0A6J8C0J5</accession>
<keyword evidence="1" id="KW-0653">Protein transport</keyword>
<gene>
    <name evidence="6" type="ORF">MCOR_24981</name>
</gene>
<reference evidence="6 7" key="1">
    <citation type="submission" date="2020-06" db="EMBL/GenBank/DDBJ databases">
        <authorList>
            <person name="Li R."/>
            <person name="Bekaert M."/>
        </authorList>
    </citation>
    <scope>NUCLEOTIDE SEQUENCE [LARGE SCALE GENOMIC DNA]</scope>
    <source>
        <strain evidence="7">wild</strain>
    </source>
</reference>
<dbReference type="GO" id="GO:0005524">
    <property type="term" value="F:ATP binding"/>
    <property type="evidence" value="ECO:0007669"/>
    <property type="project" value="InterPro"/>
</dbReference>
<evidence type="ECO:0000256" key="2">
    <source>
        <dbReference type="ARBA" id="ARBA00023010"/>
    </source>
</evidence>
<keyword evidence="7" id="KW-1185">Reference proteome</keyword>
<dbReference type="GO" id="GO:0017038">
    <property type="term" value="P:protein import"/>
    <property type="evidence" value="ECO:0007669"/>
    <property type="project" value="InterPro"/>
</dbReference>
<dbReference type="PROSITE" id="PS51192">
    <property type="entry name" value="HELICASE_ATP_BIND_1"/>
    <property type="match status" value="1"/>
</dbReference>
<dbReference type="OrthoDB" id="10067052at2759"/>
<feature type="domain" description="Helicase ATP-binding" evidence="4">
    <location>
        <begin position="612"/>
        <end position="745"/>
    </location>
</feature>
<dbReference type="Gene3D" id="3.40.50.300">
    <property type="entry name" value="P-loop containing nucleotide triphosphate hydrolases"/>
    <property type="match status" value="1"/>
</dbReference>
<feature type="region of interest" description="Disordered" evidence="3">
    <location>
        <begin position="105"/>
        <end position="273"/>
    </location>
</feature>
<proteinExistence type="predicted"/>
<feature type="region of interest" description="Disordered" evidence="3">
    <location>
        <begin position="289"/>
        <end position="448"/>
    </location>
</feature>
<name>A0A6J8C0J5_MYTCO</name>
<evidence type="ECO:0000256" key="1">
    <source>
        <dbReference type="ARBA" id="ARBA00022927"/>
    </source>
</evidence>
<dbReference type="GO" id="GO:0006605">
    <property type="term" value="P:protein targeting"/>
    <property type="evidence" value="ECO:0007669"/>
    <property type="project" value="InterPro"/>
</dbReference>
<dbReference type="Proteomes" id="UP000507470">
    <property type="component" value="Unassembled WGS sequence"/>
</dbReference>
<feature type="domain" description="SecA family profile" evidence="5">
    <location>
        <begin position="525"/>
        <end position="909"/>
    </location>
</feature>
<dbReference type="GO" id="GO:0016020">
    <property type="term" value="C:membrane"/>
    <property type="evidence" value="ECO:0007669"/>
    <property type="project" value="InterPro"/>
</dbReference>
<dbReference type="PANTHER" id="PTHR30612">
    <property type="entry name" value="SECA INNER MEMBRANE COMPONENT OF SEC PROTEIN SECRETION SYSTEM"/>
    <property type="match status" value="1"/>
</dbReference>
<dbReference type="InterPro" id="IPR027417">
    <property type="entry name" value="P-loop_NTPase"/>
</dbReference>
<dbReference type="InterPro" id="IPR011115">
    <property type="entry name" value="SecA_DEAD"/>
</dbReference>
<dbReference type="PROSITE" id="PS51196">
    <property type="entry name" value="SECA_MOTOR_DEAD"/>
    <property type="match status" value="1"/>
</dbReference>
<dbReference type="InterPro" id="IPR000185">
    <property type="entry name" value="SecA"/>
</dbReference>
<dbReference type="EMBL" id="CACVKT020004380">
    <property type="protein sequence ID" value="CAC5389845.1"/>
    <property type="molecule type" value="Genomic_DNA"/>
</dbReference>
<evidence type="ECO:0000313" key="6">
    <source>
        <dbReference type="EMBL" id="CAC5389845.1"/>
    </source>
</evidence>
<dbReference type="GO" id="GO:0006886">
    <property type="term" value="P:intracellular protein transport"/>
    <property type="evidence" value="ECO:0007669"/>
    <property type="project" value="InterPro"/>
</dbReference>